<dbReference type="InterPro" id="IPR004523">
    <property type="entry name" value="Asp-tRNA_synthase_2"/>
</dbReference>
<dbReference type="FunFam" id="2.40.50.140:FF:000132">
    <property type="entry name" value="Aspartyl-tRNA synthetase, cytoplasmic"/>
    <property type="match status" value="1"/>
</dbReference>
<dbReference type="CDD" id="cd04320">
    <property type="entry name" value="AspRS_cyto_N"/>
    <property type="match status" value="1"/>
</dbReference>
<dbReference type="PRINTS" id="PR01042">
    <property type="entry name" value="TRNASYNTHASP"/>
</dbReference>
<sequence>MSEEITAKTADLTLEQGSAAAPPAEAAPPTEEKKGPSKSELKKLEKERLKKEKMEARLKKEAAEKAAREAANVDHAKENYGKLPMIQSTETVKEPRIQLSDLSEADLEKDVVFRARVQTSRAQGNKMAFLLLRQQTNTIQGLASVADDGSVSKQMVKFTAGINKESIVLVYGKVVKPFEEVKSATISNLEIHITKIYIISQALEQLPMVYEDASRNENDPAVKSGELPSASLVTRLDNRSIDLRTLANQSIFRIQSGVCQLFREYLVEKGFIEFHTPKLIAAASEGGSNVFEVTYFNRKAYLAQSPQLYKQMLIAGDFEKVFEIGPVFRAENSNTHRHMTEFTGLDLEMAFESHYHEVLETIEQMFLYIFNGLKTRFAKEIATIRAQYPVEEFKIPKDGKVLRLTFAEGIKMLKEAGVNVDEYEDLSTENERFLGKLVSEKYDTDFYVLDKFPLAVRPFYTMPDPENPLYSNSYDFFMRGEEILSGAQRVHDAEFLAQRMKDMGVDPEGAGLKDYVDAFKCGAPPHAGGGIGLERVVFLWLGLGNIRRASAFPRDPQRLRP</sequence>
<dbReference type="PROSITE" id="PS50862">
    <property type="entry name" value="AA_TRNA_LIGASE_II"/>
    <property type="match status" value="1"/>
</dbReference>
<keyword evidence="9" id="KW-0648">Protein biosynthesis</keyword>
<keyword evidence="7" id="KW-0547">Nucleotide-binding</keyword>
<dbReference type="Proteomes" id="UP000275078">
    <property type="component" value="Unassembled WGS sequence"/>
</dbReference>
<comment type="subcellular location">
    <subcellularLocation>
        <location evidence="1">Cytoplasm</location>
    </subcellularLocation>
</comment>
<organism evidence="15 16">
    <name type="scientific">Ascobolus immersus RN42</name>
    <dbReference type="NCBI Taxonomy" id="1160509"/>
    <lineage>
        <taxon>Eukaryota</taxon>
        <taxon>Fungi</taxon>
        <taxon>Dikarya</taxon>
        <taxon>Ascomycota</taxon>
        <taxon>Pezizomycotina</taxon>
        <taxon>Pezizomycetes</taxon>
        <taxon>Pezizales</taxon>
        <taxon>Ascobolaceae</taxon>
        <taxon>Ascobolus</taxon>
    </lineage>
</organism>
<dbReference type="InterPro" id="IPR002312">
    <property type="entry name" value="Asp/Asn-tRNA-synth_IIb"/>
</dbReference>
<dbReference type="PANTHER" id="PTHR43450">
    <property type="entry name" value="ASPARTYL-TRNA SYNTHETASE"/>
    <property type="match status" value="1"/>
</dbReference>
<dbReference type="Gene3D" id="3.30.930.10">
    <property type="entry name" value="Bira Bifunctional Protein, Domain 2"/>
    <property type="match status" value="1"/>
</dbReference>
<protein>
    <recommendedName>
        <fullName evidence="4">Aspartate--tRNA ligase, cytoplasmic</fullName>
        <ecNumber evidence="3">6.1.1.12</ecNumber>
    </recommendedName>
    <alternativeName>
        <fullName evidence="11">Aspartyl-tRNA synthetase</fullName>
    </alternativeName>
</protein>
<feature type="region of interest" description="Disordered" evidence="13">
    <location>
        <begin position="1"/>
        <end position="60"/>
    </location>
</feature>
<keyword evidence="10 15" id="KW-0030">Aminoacyl-tRNA synthetase</keyword>
<dbReference type="GO" id="GO:0006422">
    <property type="term" value="P:aspartyl-tRNA aminoacylation"/>
    <property type="evidence" value="ECO:0007669"/>
    <property type="project" value="InterPro"/>
</dbReference>
<dbReference type="InterPro" id="IPR006195">
    <property type="entry name" value="aa-tRNA-synth_II"/>
</dbReference>
<dbReference type="GO" id="GO:0017101">
    <property type="term" value="C:aminoacyl-tRNA synthetase multienzyme complex"/>
    <property type="evidence" value="ECO:0007669"/>
    <property type="project" value="TreeGrafter"/>
</dbReference>
<dbReference type="GO" id="GO:0004815">
    <property type="term" value="F:aspartate-tRNA ligase activity"/>
    <property type="evidence" value="ECO:0007669"/>
    <property type="project" value="UniProtKB-EC"/>
</dbReference>
<dbReference type="PANTHER" id="PTHR43450:SF1">
    <property type="entry name" value="ASPARTATE--TRNA LIGASE, CYTOPLASMIC"/>
    <property type="match status" value="1"/>
</dbReference>
<dbReference type="EMBL" id="ML119663">
    <property type="protein sequence ID" value="RPA83565.1"/>
    <property type="molecule type" value="Genomic_DNA"/>
</dbReference>
<dbReference type="InterPro" id="IPR012340">
    <property type="entry name" value="NA-bd_OB-fold"/>
</dbReference>
<evidence type="ECO:0000256" key="10">
    <source>
        <dbReference type="ARBA" id="ARBA00023146"/>
    </source>
</evidence>
<comment type="similarity">
    <text evidence="2">Belongs to the class-II aminoacyl-tRNA synthetase family. Type 2 subfamily.</text>
</comment>
<evidence type="ECO:0000256" key="4">
    <source>
        <dbReference type="ARBA" id="ARBA00018853"/>
    </source>
</evidence>
<evidence type="ECO:0000256" key="12">
    <source>
        <dbReference type="ARBA" id="ARBA00047904"/>
    </source>
</evidence>
<reference evidence="15 16" key="1">
    <citation type="journal article" date="2018" name="Nat. Ecol. Evol.">
        <title>Pezizomycetes genomes reveal the molecular basis of ectomycorrhizal truffle lifestyle.</title>
        <authorList>
            <person name="Murat C."/>
            <person name="Payen T."/>
            <person name="Noel B."/>
            <person name="Kuo A."/>
            <person name="Morin E."/>
            <person name="Chen J."/>
            <person name="Kohler A."/>
            <person name="Krizsan K."/>
            <person name="Balestrini R."/>
            <person name="Da Silva C."/>
            <person name="Montanini B."/>
            <person name="Hainaut M."/>
            <person name="Levati E."/>
            <person name="Barry K.W."/>
            <person name="Belfiori B."/>
            <person name="Cichocki N."/>
            <person name="Clum A."/>
            <person name="Dockter R.B."/>
            <person name="Fauchery L."/>
            <person name="Guy J."/>
            <person name="Iotti M."/>
            <person name="Le Tacon F."/>
            <person name="Lindquist E.A."/>
            <person name="Lipzen A."/>
            <person name="Malagnac F."/>
            <person name="Mello A."/>
            <person name="Molinier V."/>
            <person name="Miyauchi S."/>
            <person name="Poulain J."/>
            <person name="Riccioni C."/>
            <person name="Rubini A."/>
            <person name="Sitrit Y."/>
            <person name="Splivallo R."/>
            <person name="Traeger S."/>
            <person name="Wang M."/>
            <person name="Zifcakova L."/>
            <person name="Wipf D."/>
            <person name="Zambonelli A."/>
            <person name="Paolocci F."/>
            <person name="Nowrousian M."/>
            <person name="Ottonello S."/>
            <person name="Baldrian P."/>
            <person name="Spatafora J.W."/>
            <person name="Henrissat B."/>
            <person name="Nagy L.G."/>
            <person name="Aury J.M."/>
            <person name="Wincker P."/>
            <person name="Grigoriev I.V."/>
            <person name="Bonfante P."/>
            <person name="Martin F.M."/>
        </authorList>
    </citation>
    <scope>NUCLEOTIDE SEQUENCE [LARGE SCALE GENOMIC DNA]</scope>
    <source>
        <strain evidence="15 16">RN42</strain>
    </source>
</reference>
<evidence type="ECO:0000256" key="7">
    <source>
        <dbReference type="ARBA" id="ARBA00022741"/>
    </source>
</evidence>
<evidence type="ECO:0000256" key="3">
    <source>
        <dbReference type="ARBA" id="ARBA00012841"/>
    </source>
</evidence>
<dbReference type="NCBIfam" id="TIGR00458">
    <property type="entry name" value="aspS_nondisc"/>
    <property type="match status" value="1"/>
</dbReference>
<dbReference type="GO" id="GO:0005524">
    <property type="term" value="F:ATP binding"/>
    <property type="evidence" value="ECO:0007669"/>
    <property type="project" value="UniProtKB-KW"/>
</dbReference>
<dbReference type="SUPFAM" id="SSF55681">
    <property type="entry name" value="Class II aaRS and biotin synthetases"/>
    <property type="match status" value="1"/>
</dbReference>
<evidence type="ECO:0000313" key="16">
    <source>
        <dbReference type="Proteomes" id="UP000275078"/>
    </source>
</evidence>
<dbReference type="Pfam" id="PF00152">
    <property type="entry name" value="tRNA-synt_2"/>
    <property type="match status" value="1"/>
</dbReference>
<evidence type="ECO:0000256" key="1">
    <source>
        <dbReference type="ARBA" id="ARBA00004496"/>
    </source>
</evidence>
<keyword evidence="8" id="KW-0067">ATP-binding</keyword>
<dbReference type="InterPro" id="IPR045864">
    <property type="entry name" value="aa-tRNA-synth_II/BPL/LPL"/>
</dbReference>
<proteinExistence type="inferred from homology"/>
<dbReference type="InterPro" id="IPR004364">
    <property type="entry name" value="Aa-tRNA-synt_II"/>
</dbReference>
<dbReference type="SUPFAM" id="SSF50249">
    <property type="entry name" value="Nucleic acid-binding proteins"/>
    <property type="match status" value="1"/>
</dbReference>
<name>A0A3N4IBU7_ASCIM</name>
<accession>A0A3N4IBU7</accession>
<dbReference type="FunFam" id="3.30.930.10:FF:000013">
    <property type="entry name" value="Aspartate--tRNA ligase, cytoplasmic"/>
    <property type="match status" value="1"/>
</dbReference>
<evidence type="ECO:0000256" key="9">
    <source>
        <dbReference type="ARBA" id="ARBA00022917"/>
    </source>
</evidence>
<feature type="compositionally biased region" description="Basic and acidic residues" evidence="13">
    <location>
        <begin position="30"/>
        <end position="60"/>
    </location>
</feature>
<dbReference type="GO" id="GO:0005829">
    <property type="term" value="C:cytosol"/>
    <property type="evidence" value="ECO:0007669"/>
    <property type="project" value="TreeGrafter"/>
</dbReference>
<evidence type="ECO:0000256" key="13">
    <source>
        <dbReference type="SAM" id="MobiDB-lite"/>
    </source>
</evidence>
<feature type="compositionally biased region" description="Low complexity" evidence="13">
    <location>
        <begin position="19"/>
        <end position="29"/>
    </location>
</feature>
<evidence type="ECO:0000256" key="8">
    <source>
        <dbReference type="ARBA" id="ARBA00022840"/>
    </source>
</evidence>
<dbReference type="EC" id="6.1.1.12" evidence="3"/>
<keyword evidence="6" id="KW-0436">Ligase</keyword>
<dbReference type="OrthoDB" id="372395at2759"/>
<dbReference type="InterPro" id="IPR004365">
    <property type="entry name" value="NA-bd_OB_tRNA"/>
</dbReference>
<dbReference type="GO" id="GO:0003723">
    <property type="term" value="F:RNA binding"/>
    <property type="evidence" value="ECO:0007669"/>
    <property type="project" value="TreeGrafter"/>
</dbReference>
<evidence type="ECO:0000259" key="14">
    <source>
        <dbReference type="PROSITE" id="PS50862"/>
    </source>
</evidence>
<dbReference type="CDD" id="cd00776">
    <property type="entry name" value="AsxRS_core"/>
    <property type="match status" value="1"/>
</dbReference>
<dbReference type="NCBIfam" id="NF003483">
    <property type="entry name" value="PRK05159.1"/>
    <property type="match status" value="1"/>
</dbReference>
<comment type="catalytic activity">
    <reaction evidence="12">
        <text>tRNA(Asp) + L-aspartate + ATP = L-aspartyl-tRNA(Asp) + AMP + diphosphate</text>
        <dbReference type="Rhea" id="RHEA:19649"/>
        <dbReference type="Rhea" id="RHEA-COMP:9660"/>
        <dbReference type="Rhea" id="RHEA-COMP:9678"/>
        <dbReference type="ChEBI" id="CHEBI:29991"/>
        <dbReference type="ChEBI" id="CHEBI:30616"/>
        <dbReference type="ChEBI" id="CHEBI:33019"/>
        <dbReference type="ChEBI" id="CHEBI:78442"/>
        <dbReference type="ChEBI" id="CHEBI:78516"/>
        <dbReference type="ChEBI" id="CHEBI:456215"/>
        <dbReference type="EC" id="6.1.1.12"/>
    </reaction>
</comment>
<dbReference type="AlphaFoldDB" id="A0A3N4IBU7"/>
<evidence type="ECO:0000256" key="2">
    <source>
        <dbReference type="ARBA" id="ARBA00005312"/>
    </source>
</evidence>
<dbReference type="Gene3D" id="2.40.50.140">
    <property type="entry name" value="Nucleic acid-binding proteins"/>
    <property type="match status" value="1"/>
</dbReference>
<dbReference type="STRING" id="1160509.A0A3N4IBU7"/>
<gene>
    <name evidence="15" type="ORF">BJ508DRAFT_413245</name>
</gene>
<feature type="domain" description="Aminoacyl-transfer RNA synthetases class-II family profile" evidence="14">
    <location>
        <begin position="252"/>
        <end position="561"/>
    </location>
</feature>
<keyword evidence="5" id="KW-0963">Cytoplasm</keyword>
<evidence type="ECO:0000313" key="15">
    <source>
        <dbReference type="EMBL" id="RPA83565.1"/>
    </source>
</evidence>
<dbReference type="Pfam" id="PF01336">
    <property type="entry name" value="tRNA_anti-codon"/>
    <property type="match status" value="1"/>
</dbReference>
<evidence type="ECO:0000256" key="11">
    <source>
        <dbReference type="ARBA" id="ARBA00033155"/>
    </source>
</evidence>
<keyword evidence="16" id="KW-1185">Reference proteome</keyword>
<dbReference type="HAMAP" id="MF_02075">
    <property type="entry name" value="Asp_tRNA_synth_type2"/>
    <property type="match status" value="1"/>
</dbReference>
<evidence type="ECO:0000256" key="6">
    <source>
        <dbReference type="ARBA" id="ARBA00022598"/>
    </source>
</evidence>
<evidence type="ECO:0000256" key="5">
    <source>
        <dbReference type="ARBA" id="ARBA00022490"/>
    </source>
</evidence>